<dbReference type="AlphaFoldDB" id="A0A8J7IC15"/>
<organism evidence="2 3">
    <name type="scientific">Halocynthiibacter styelae</name>
    <dbReference type="NCBI Taxonomy" id="2761955"/>
    <lineage>
        <taxon>Bacteria</taxon>
        <taxon>Pseudomonadati</taxon>
        <taxon>Pseudomonadota</taxon>
        <taxon>Alphaproteobacteria</taxon>
        <taxon>Rhodobacterales</taxon>
        <taxon>Paracoccaceae</taxon>
        <taxon>Halocynthiibacter</taxon>
    </lineage>
</organism>
<name>A0A8J7IC15_9RHOB</name>
<feature type="domain" description="SCP2" evidence="1">
    <location>
        <begin position="14"/>
        <end position="95"/>
    </location>
</feature>
<dbReference type="SUPFAM" id="SSF55718">
    <property type="entry name" value="SCP-like"/>
    <property type="match status" value="1"/>
</dbReference>
<gene>
    <name evidence="2" type="ORF">H1D41_00860</name>
</gene>
<dbReference type="Pfam" id="PF02036">
    <property type="entry name" value="SCP2"/>
    <property type="match status" value="1"/>
</dbReference>
<evidence type="ECO:0000313" key="2">
    <source>
        <dbReference type="EMBL" id="MBI1492179.1"/>
    </source>
</evidence>
<accession>A0A8J7IC15</accession>
<evidence type="ECO:0000313" key="3">
    <source>
        <dbReference type="Proteomes" id="UP000640583"/>
    </source>
</evidence>
<evidence type="ECO:0000259" key="1">
    <source>
        <dbReference type="Pfam" id="PF02036"/>
    </source>
</evidence>
<sequence>MSDIITDAVETMNRKIAGRSFDYKVRFELPGEGVFVVDENGARIADEAGDVTLKAKPKVFAAIADGSQNPAAAVMLGKLKISGDMSLALKIGALFG</sequence>
<dbReference type="InterPro" id="IPR036527">
    <property type="entry name" value="SCP2_sterol-bd_dom_sf"/>
</dbReference>
<reference evidence="2" key="1">
    <citation type="submission" date="2020-10" db="EMBL/GenBank/DDBJ databases">
        <title>Paenihalocynthiibacter styelae gen. nov., sp. nov., isolated from stalked sea squirt Styela clava.</title>
        <authorList>
            <person name="Kim Y.-O."/>
            <person name="Yoon J.-H."/>
        </authorList>
    </citation>
    <scope>NUCLEOTIDE SEQUENCE</scope>
    <source>
        <strain evidence="2">MYP1-1</strain>
    </source>
</reference>
<proteinExistence type="predicted"/>
<dbReference type="RefSeq" id="WP_228847136.1">
    <property type="nucleotide sequence ID" value="NZ_JADCKQ010000001.1"/>
</dbReference>
<dbReference type="EMBL" id="JADCKQ010000001">
    <property type="protein sequence ID" value="MBI1492179.1"/>
    <property type="molecule type" value="Genomic_DNA"/>
</dbReference>
<dbReference type="Gene3D" id="3.30.1050.10">
    <property type="entry name" value="SCP2 sterol-binding domain"/>
    <property type="match status" value="1"/>
</dbReference>
<protein>
    <submittedName>
        <fullName evidence="2">SCP2 sterol-binding domain-containing protein</fullName>
    </submittedName>
</protein>
<comment type="caution">
    <text evidence="2">The sequence shown here is derived from an EMBL/GenBank/DDBJ whole genome shotgun (WGS) entry which is preliminary data.</text>
</comment>
<dbReference type="Proteomes" id="UP000640583">
    <property type="component" value="Unassembled WGS sequence"/>
</dbReference>
<keyword evidence="3" id="KW-1185">Reference proteome</keyword>
<dbReference type="InterPro" id="IPR003033">
    <property type="entry name" value="SCP2_sterol-bd_dom"/>
</dbReference>